<dbReference type="InterPro" id="IPR013083">
    <property type="entry name" value="Znf_RING/FYVE/PHD"/>
</dbReference>
<keyword evidence="7" id="KW-0436">Ligase</keyword>
<reference evidence="7 8" key="1">
    <citation type="submission" date="2019-12" db="EMBL/GenBank/DDBJ databases">
        <authorList>
            <person name="Alioto T."/>
            <person name="Alioto T."/>
            <person name="Gomez Garrido J."/>
        </authorList>
    </citation>
    <scope>NUCLEOTIDE SEQUENCE [LARGE SCALE GENOMIC DNA]</scope>
</reference>
<dbReference type="GO" id="GO:0061630">
    <property type="term" value="F:ubiquitin protein ligase activity"/>
    <property type="evidence" value="ECO:0007669"/>
    <property type="project" value="UniProtKB-UniRule"/>
</dbReference>
<evidence type="ECO:0000256" key="1">
    <source>
        <dbReference type="ARBA" id="ARBA00000900"/>
    </source>
</evidence>
<accession>A0A8S0TB10</accession>
<dbReference type="AlphaFoldDB" id="A0A8S0TB10"/>
<dbReference type="Proteomes" id="UP000594638">
    <property type="component" value="Unassembled WGS sequence"/>
</dbReference>
<dbReference type="PROSITE" id="PS51698">
    <property type="entry name" value="U_BOX"/>
    <property type="match status" value="1"/>
</dbReference>
<evidence type="ECO:0000256" key="3">
    <source>
        <dbReference type="ARBA" id="ARBA00022679"/>
    </source>
</evidence>
<dbReference type="Gramene" id="OE9A075686T1">
    <property type="protein sequence ID" value="OE9A075686C1"/>
    <property type="gene ID" value="OE9A075686"/>
</dbReference>
<evidence type="ECO:0000313" key="8">
    <source>
        <dbReference type="Proteomes" id="UP000594638"/>
    </source>
</evidence>
<feature type="domain" description="U-box" evidence="6">
    <location>
        <begin position="5"/>
        <end position="80"/>
    </location>
</feature>
<dbReference type="InterPro" id="IPR045185">
    <property type="entry name" value="PUB22/23/24-like"/>
</dbReference>
<dbReference type="SUPFAM" id="SSF57850">
    <property type="entry name" value="RING/U-box"/>
    <property type="match status" value="1"/>
</dbReference>
<dbReference type="GO" id="GO:0016567">
    <property type="term" value="P:protein ubiquitination"/>
    <property type="evidence" value="ECO:0007669"/>
    <property type="project" value="UniProtKB-UniRule"/>
</dbReference>
<gene>
    <name evidence="7" type="ORF">OLEA9_A075686</name>
</gene>
<dbReference type="OrthoDB" id="10064100at2759"/>
<protein>
    <recommendedName>
        <fullName evidence="5 6">U-box domain-containing protein</fullName>
        <ecNumber evidence="5">2.3.2.27</ecNumber>
    </recommendedName>
    <alternativeName>
        <fullName evidence="5">RING-type E3 ubiquitin transferase PUB</fullName>
    </alternativeName>
</protein>
<dbReference type="Pfam" id="PF04564">
    <property type="entry name" value="U-box"/>
    <property type="match status" value="1"/>
</dbReference>
<dbReference type="GO" id="GO:0006952">
    <property type="term" value="P:defense response"/>
    <property type="evidence" value="ECO:0007669"/>
    <property type="project" value="UniProtKB-ARBA"/>
</dbReference>
<proteinExistence type="predicted"/>
<dbReference type="PANTHER" id="PTHR22849">
    <property type="entry name" value="WDSAM1 PROTEIN"/>
    <property type="match status" value="1"/>
</dbReference>
<keyword evidence="8" id="KW-1185">Reference proteome</keyword>
<dbReference type="SUPFAM" id="SSF48371">
    <property type="entry name" value="ARM repeat"/>
    <property type="match status" value="1"/>
</dbReference>
<dbReference type="EC" id="2.3.2.27" evidence="5"/>
<dbReference type="Gene3D" id="1.25.10.10">
    <property type="entry name" value="Leucine-rich Repeat Variant"/>
    <property type="match status" value="1"/>
</dbReference>
<dbReference type="Pfam" id="PF25598">
    <property type="entry name" value="ARM_PUB"/>
    <property type="match status" value="1"/>
</dbReference>
<dbReference type="InterPro" id="IPR058678">
    <property type="entry name" value="ARM_PUB"/>
</dbReference>
<dbReference type="InterPro" id="IPR045210">
    <property type="entry name" value="RING-Ubox_PUB"/>
</dbReference>
<comment type="caution">
    <text evidence="7">The sequence shown here is derived from an EMBL/GenBank/DDBJ whole genome shotgun (WGS) entry which is preliminary data.</text>
</comment>
<keyword evidence="3 5" id="KW-0808">Transferase</keyword>
<comment type="function">
    <text evidence="5">Functions as an E3 ubiquitin ligase.</text>
</comment>
<comment type="pathway">
    <text evidence="2 5">Protein modification; protein ubiquitination.</text>
</comment>
<evidence type="ECO:0000259" key="6">
    <source>
        <dbReference type="PROSITE" id="PS51698"/>
    </source>
</evidence>
<organism evidence="7 8">
    <name type="scientific">Olea europaea subsp. europaea</name>
    <dbReference type="NCBI Taxonomy" id="158383"/>
    <lineage>
        <taxon>Eukaryota</taxon>
        <taxon>Viridiplantae</taxon>
        <taxon>Streptophyta</taxon>
        <taxon>Embryophyta</taxon>
        <taxon>Tracheophyta</taxon>
        <taxon>Spermatophyta</taxon>
        <taxon>Magnoliopsida</taxon>
        <taxon>eudicotyledons</taxon>
        <taxon>Gunneridae</taxon>
        <taxon>Pentapetalae</taxon>
        <taxon>asterids</taxon>
        <taxon>lamiids</taxon>
        <taxon>Lamiales</taxon>
        <taxon>Oleaceae</taxon>
        <taxon>Oleeae</taxon>
        <taxon>Olea</taxon>
    </lineage>
</organism>
<evidence type="ECO:0000256" key="5">
    <source>
        <dbReference type="RuleBase" id="RU369093"/>
    </source>
</evidence>
<dbReference type="CDD" id="cd16664">
    <property type="entry name" value="RING-Ubox_PUB"/>
    <property type="match status" value="1"/>
</dbReference>
<dbReference type="InterPro" id="IPR016024">
    <property type="entry name" value="ARM-type_fold"/>
</dbReference>
<dbReference type="Gene3D" id="3.30.40.10">
    <property type="entry name" value="Zinc/RING finger domain, C3HC4 (zinc finger)"/>
    <property type="match status" value="1"/>
</dbReference>
<dbReference type="GO" id="GO:0016874">
    <property type="term" value="F:ligase activity"/>
    <property type="evidence" value="ECO:0007669"/>
    <property type="project" value="UniProtKB-KW"/>
</dbReference>
<keyword evidence="4 5" id="KW-0833">Ubl conjugation pathway</keyword>
<dbReference type="InterPro" id="IPR011989">
    <property type="entry name" value="ARM-like"/>
</dbReference>
<evidence type="ECO:0000313" key="7">
    <source>
        <dbReference type="EMBL" id="CAA3002299.1"/>
    </source>
</evidence>
<dbReference type="PANTHER" id="PTHR22849:SF132">
    <property type="entry name" value="E3 UBIQUITIN-PROTEIN LIGASE PUB23"/>
    <property type="match status" value="1"/>
</dbReference>
<evidence type="ECO:0000256" key="2">
    <source>
        <dbReference type="ARBA" id="ARBA00004906"/>
    </source>
</evidence>
<name>A0A8S0TB10_OLEEU</name>
<comment type="catalytic activity">
    <reaction evidence="1 5">
        <text>S-ubiquitinyl-[E2 ubiquitin-conjugating enzyme]-L-cysteine + [acceptor protein]-L-lysine = [E2 ubiquitin-conjugating enzyme]-L-cysteine + N(6)-ubiquitinyl-[acceptor protein]-L-lysine.</text>
        <dbReference type="EC" id="2.3.2.27"/>
    </reaction>
</comment>
<dbReference type="FunFam" id="3.30.40.10:FF:000437">
    <property type="entry name" value="RING-type E3 ubiquitin transferase"/>
    <property type="match status" value="1"/>
</dbReference>
<evidence type="ECO:0000256" key="4">
    <source>
        <dbReference type="ARBA" id="ARBA00022786"/>
    </source>
</evidence>
<dbReference type="SMART" id="SM00504">
    <property type="entry name" value="Ubox"/>
    <property type="match status" value="1"/>
</dbReference>
<dbReference type="InterPro" id="IPR003613">
    <property type="entry name" value="Ubox_domain"/>
</dbReference>
<dbReference type="EMBL" id="CACTIH010005828">
    <property type="protein sequence ID" value="CAA3002299.1"/>
    <property type="molecule type" value="Genomic_DNA"/>
</dbReference>
<sequence length="422" mass="47071">MDQIEVPPYFLCPITLEIMKDPVTVSTGITYDRESIEQWLFSRNNSTCPVTKQVISDSELAPNITVRRLIQSWCVIHASHGIERYPTPKAPISKPELLKIFKDANSSQMQMKCLQRLKSIAFENETNKRCMEKAGTAEFLASSIVKKIMEKSSIEESEDLSELTSITDEALSILVHLQLSESSLNSLLKNNGDQFIESLLHIIQHGSYESRAYAVMLLKSMFEVVEDPIKLTILKPEFFIELVKILKDQISQKASKSSLKILTIVCPWGRNKFKAVEAGAVSSLIDLLLDTSDKRACEMMLMVLDFLCQCAEGRAELLKHSAGLAIVSKKILRVSQVASESGVRILHSISKFSATHGVLQEMLQIGAVTKLCLVLQVNCGTKTMQRAREILKSHARSWKSSPCVPMELIGSCPPRSSDGIRV</sequence>